<dbReference type="InterPro" id="IPR045336">
    <property type="entry name" value="MmgE_PrpD_N"/>
</dbReference>
<dbReference type="GO" id="GO:0005739">
    <property type="term" value="C:mitochondrion"/>
    <property type="evidence" value="ECO:0007669"/>
    <property type="project" value="TreeGrafter"/>
</dbReference>
<sequence>MTVQADVNRLTPYDEIIIKIVDYTYDYEIKSDAAWRRATSALLDALGVAVESIATSAECVKLLGPIPPAAKKVPNGFRLPGTSYQLDILKGAFDMGSVIRYLDHNDAFPGAEWGHPSDNLGAILATADVCSRVAVSEGRPDGVLSMKGVLTALIKAYEIQGVFQIRNAFNRVGLDHVILVKIASTAVISWLMGLTKEAARAAVSHAWADGHPLRVYRQAPNTGPRKGWAAGDACMRAVHLALLAQSGQPGIRSSLSAPKWGFYNVLFGGNQFDLPKEFGTWVVETVAFKIDTAEGHAITAAEAAWNIARQMKERGLNPADIAKVDVRTQQAAMIIINKNGDLHNPADRDHCLRYIVAVILLKGDQIVTEDYQNDSPWATDPRVDELRKRIHMVEDPQMTEDYHDPQTRSVSNALQITMKDGTQLDEVRIDFPKGHARRPETAHMLLTKAKNNLALGFSEEKVERIINTFQRGDFAQIPVHEVIDLFAL</sequence>
<keyword evidence="2" id="KW-0456">Lyase</keyword>
<evidence type="ECO:0008006" key="7">
    <source>
        <dbReference type="Google" id="ProtNLM"/>
    </source>
</evidence>
<accession>A0AAN5YL33</accession>
<evidence type="ECO:0000259" key="3">
    <source>
        <dbReference type="Pfam" id="PF03972"/>
    </source>
</evidence>
<dbReference type="Gene3D" id="3.30.1330.120">
    <property type="entry name" value="2-methylcitrate dehydratase PrpD"/>
    <property type="match status" value="1"/>
</dbReference>
<evidence type="ECO:0000256" key="2">
    <source>
        <dbReference type="ARBA" id="ARBA00023239"/>
    </source>
</evidence>
<dbReference type="PANTHER" id="PTHR16943">
    <property type="entry name" value="2-METHYLCITRATE DEHYDRATASE-RELATED"/>
    <property type="match status" value="1"/>
</dbReference>
<dbReference type="InterPro" id="IPR042183">
    <property type="entry name" value="MmgE/PrpD_sf_1"/>
</dbReference>
<dbReference type="InterPro" id="IPR012705">
    <property type="entry name" value="2Me_IsoCit_deHydtase_PrpD"/>
</dbReference>
<dbReference type="GO" id="GO:0047547">
    <property type="term" value="F:2-methylcitrate dehydratase activity"/>
    <property type="evidence" value="ECO:0007669"/>
    <property type="project" value="InterPro"/>
</dbReference>
<dbReference type="NCBIfam" id="TIGR02330">
    <property type="entry name" value="prpD"/>
    <property type="match status" value="1"/>
</dbReference>
<dbReference type="Pfam" id="PF03972">
    <property type="entry name" value="MmgE_PrpD_N"/>
    <property type="match status" value="1"/>
</dbReference>
<dbReference type="InterPro" id="IPR045337">
    <property type="entry name" value="MmgE_PrpD_C"/>
</dbReference>
<dbReference type="Pfam" id="PF19305">
    <property type="entry name" value="MmgE_PrpD_C"/>
    <property type="match status" value="1"/>
</dbReference>
<dbReference type="PANTHER" id="PTHR16943:SF15">
    <property type="entry name" value="DEHYDRATASE (PRPD), PUTATIVE-RELATED"/>
    <property type="match status" value="1"/>
</dbReference>
<proteinExistence type="inferred from homology"/>
<dbReference type="InterPro" id="IPR005656">
    <property type="entry name" value="MmgE_PrpD"/>
</dbReference>
<comment type="caution">
    <text evidence="5">The sequence shown here is derived from an EMBL/GenBank/DDBJ whole genome shotgun (WGS) entry which is preliminary data.</text>
</comment>
<dbReference type="EMBL" id="JAAAPU010000078">
    <property type="protein sequence ID" value="KAF4203472.1"/>
    <property type="molecule type" value="Genomic_DNA"/>
</dbReference>
<dbReference type="NCBIfam" id="NF006943">
    <property type="entry name" value="PRK09425.1"/>
    <property type="match status" value="1"/>
</dbReference>
<dbReference type="SUPFAM" id="SSF103378">
    <property type="entry name" value="2-methylcitrate dehydratase PrpD"/>
    <property type="match status" value="1"/>
</dbReference>
<comment type="similarity">
    <text evidence="1">Belongs to the PrpD family.</text>
</comment>
<feature type="domain" description="MmgE/PrpD N-terminal" evidence="3">
    <location>
        <begin position="20"/>
        <end position="274"/>
    </location>
</feature>
<dbReference type="InterPro" id="IPR042188">
    <property type="entry name" value="MmgE/PrpD_sf_2"/>
</dbReference>
<dbReference type="GO" id="GO:0019679">
    <property type="term" value="P:propionate metabolic process, methylcitrate cycle"/>
    <property type="evidence" value="ECO:0007669"/>
    <property type="project" value="InterPro"/>
</dbReference>
<name>A0AAN5YL33_ASPLE</name>
<gene>
    <name evidence="5" type="ORF">CNMCM8927_008617</name>
</gene>
<reference evidence="5" key="2">
    <citation type="submission" date="2020-04" db="EMBL/GenBank/DDBJ databases">
        <authorList>
            <person name="Santos R.A.C."/>
            <person name="Steenwyk J.L."/>
            <person name="Rivero-Menendez O."/>
            <person name="Mead M.E."/>
            <person name="Silva L.P."/>
            <person name="Bastos R.W."/>
            <person name="Alastruey-Izquierdo A."/>
            <person name="Goldman G.H."/>
            <person name="Rokas A."/>
        </authorList>
    </citation>
    <scope>NUCLEOTIDE SEQUENCE</scope>
    <source>
        <strain evidence="5">CNM-CM8927</strain>
    </source>
</reference>
<evidence type="ECO:0000313" key="6">
    <source>
        <dbReference type="Proteomes" id="UP000649114"/>
    </source>
</evidence>
<evidence type="ECO:0000313" key="5">
    <source>
        <dbReference type="EMBL" id="KAF4203472.1"/>
    </source>
</evidence>
<evidence type="ECO:0000259" key="4">
    <source>
        <dbReference type="Pfam" id="PF19305"/>
    </source>
</evidence>
<organism evidence="5 6">
    <name type="scientific">Aspergillus lentulus</name>
    <dbReference type="NCBI Taxonomy" id="293939"/>
    <lineage>
        <taxon>Eukaryota</taxon>
        <taxon>Fungi</taxon>
        <taxon>Dikarya</taxon>
        <taxon>Ascomycota</taxon>
        <taxon>Pezizomycotina</taxon>
        <taxon>Eurotiomycetes</taxon>
        <taxon>Eurotiomycetidae</taxon>
        <taxon>Eurotiales</taxon>
        <taxon>Aspergillaceae</taxon>
        <taxon>Aspergillus</taxon>
        <taxon>Aspergillus subgen. Fumigati</taxon>
    </lineage>
</organism>
<dbReference type="Gene3D" id="1.10.4100.10">
    <property type="entry name" value="2-methylcitrate dehydratase PrpD"/>
    <property type="match status" value="1"/>
</dbReference>
<dbReference type="InterPro" id="IPR036148">
    <property type="entry name" value="MmgE/PrpD_sf"/>
</dbReference>
<evidence type="ECO:0000256" key="1">
    <source>
        <dbReference type="ARBA" id="ARBA00006174"/>
    </source>
</evidence>
<dbReference type="GO" id="GO:0051537">
    <property type="term" value="F:2 iron, 2 sulfur cluster binding"/>
    <property type="evidence" value="ECO:0007669"/>
    <property type="project" value="InterPro"/>
</dbReference>
<dbReference type="Proteomes" id="UP000649114">
    <property type="component" value="Unassembled WGS sequence"/>
</dbReference>
<feature type="domain" description="MmgE/PrpD C-terminal" evidence="4">
    <location>
        <begin position="293"/>
        <end position="467"/>
    </location>
</feature>
<protein>
    <recommendedName>
        <fullName evidence="7">2-methylcitrate dehydratase</fullName>
    </recommendedName>
</protein>
<dbReference type="AlphaFoldDB" id="A0AAN5YL33"/>
<reference evidence="5" key="1">
    <citation type="journal article" date="2020" name="bioRxiv">
        <title>Genomic and phenotypic heterogeneity of clinical isolates of the human pathogens Aspergillus fumigatus, Aspergillus lentulus and Aspergillus fumigatiaffinis.</title>
        <authorList>
            <person name="dos Santos R.A.C."/>
            <person name="Steenwyk J.L."/>
            <person name="Rivero-Menendez O."/>
            <person name="Mead M.E."/>
            <person name="Silva L.P."/>
            <person name="Bastos R.W."/>
            <person name="Alastruey-Izquierdo A."/>
            <person name="Goldman G.H."/>
            <person name="Rokas A."/>
        </authorList>
    </citation>
    <scope>NUCLEOTIDE SEQUENCE</scope>
    <source>
        <strain evidence="5">CNM-CM8927</strain>
    </source>
</reference>